<sequence length="68" mass="7707">MYKKDAINYQFFCADKAHFASFCTLFGIAYAIVTPAVLFEYFKARLAFYHLVIKIAKSSRINGANTVS</sequence>
<feature type="transmembrane region" description="Helical" evidence="1">
    <location>
        <begin position="19"/>
        <end position="39"/>
    </location>
</feature>
<accession>K6Y069</accession>
<evidence type="ECO:0000256" key="1">
    <source>
        <dbReference type="SAM" id="Phobius"/>
    </source>
</evidence>
<proteinExistence type="predicted"/>
<dbReference type="AlphaFoldDB" id="K6Y069"/>
<evidence type="ECO:0000313" key="3">
    <source>
        <dbReference type="Proteomes" id="UP000006263"/>
    </source>
</evidence>
<keyword evidence="1" id="KW-1133">Transmembrane helix</keyword>
<organism evidence="2 3">
    <name type="scientific">Paraglaciecola mesophila KMM 241</name>
    <dbReference type="NCBI Taxonomy" id="1128912"/>
    <lineage>
        <taxon>Bacteria</taxon>
        <taxon>Pseudomonadati</taxon>
        <taxon>Pseudomonadota</taxon>
        <taxon>Gammaproteobacteria</taxon>
        <taxon>Alteromonadales</taxon>
        <taxon>Alteromonadaceae</taxon>
        <taxon>Paraglaciecola</taxon>
    </lineage>
</organism>
<name>K6Y069_9ALTE</name>
<comment type="caution">
    <text evidence="2">The sequence shown here is derived from an EMBL/GenBank/DDBJ whole genome shotgun (WGS) entry which is preliminary data.</text>
</comment>
<protein>
    <submittedName>
        <fullName evidence="2">Uncharacterized protein</fullName>
    </submittedName>
</protein>
<reference evidence="2 3" key="1">
    <citation type="journal article" date="2017" name="Antonie Van Leeuwenhoek">
        <title>Rhizobium rhizosphaerae sp. nov., a novel species isolated from rice rhizosphere.</title>
        <authorList>
            <person name="Zhao J.J."/>
            <person name="Zhang J."/>
            <person name="Zhang R.J."/>
            <person name="Zhang C.W."/>
            <person name="Yin H.Q."/>
            <person name="Zhang X.X."/>
        </authorList>
    </citation>
    <scope>NUCLEOTIDE SEQUENCE [LARGE SCALE GENOMIC DNA]</scope>
    <source>
        <strain evidence="2 3">KMM 241</strain>
    </source>
</reference>
<dbReference type="Proteomes" id="UP000006263">
    <property type="component" value="Unassembled WGS sequence"/>
</dbReference>
<dbReference type="EMBL" id="BAEP01000075">
    <property type="protein sequence ID" value="GAC26229.1"/>
    <property type="molecule type" value="Genomic_DNA"/>
</dbReference>
<gene>
    <name evidence="2" type="ORF">GMES_3956</name>
</gene>
<evidence type="ECO:0000313" key="2">
    <source>
        <dbReference type="EMBL" id="GAC26229.1"/>
    </source>
</evidence>
<keyword evidence="1" id="KW-0812">Transmembrane</keyword>
<keyword evidence="1" id="KW-0472">Membrane</keyword>